<gene>
    <name evidence="1" type="ORF">N3K66_005983</name>
</gene>
<accession>A0ACC0V195</accession>
<dbReference type="EMBL" id="CM047944">
    <property type="protein sequence ID" value="KAI9899522.1"/>
    <property type="molecule type" value="Genomic_DNA"/>
</dbReference>
<evidence type="ECO:0000313" key="1">
    <source>
        <dbReference type="EMBL" id="KAI9899522.1"/>
    </source>
</evidence>
<reference evidence="1" key="1">
    <citation type="submission" date="2022-10" db="EMBL/GenBank/DDBJ databases">
        <title>Complete Genome of Trichothecium roseum strain YXFP-22015, a Plant Pathogen Isolated from Citrus.</title>
        <authorList>
            <person name="Wang Y."/>
            <person name="Zhu L."/>
        </authorList>
    </citation>
    <scope>NUCLEOTIDE SEQUENCE</scope>
    <source>
        <strain evidence="1">YXFP-22015</strain>
    </source>
</reference>
<evidence type="ECO:0000313" key="2">
    <source>
        <dbReference type="Proteomes" id="UP001163324"/>
    </source>
</evidence>
<proteinExistence type="predicted"/>
<sequence length="269" mass="30114">MLFNVLLILFGVLFNLGNAQSNEEIPPWHPPAPDAFRGPCPMMNTLANHGFLPRDGTGITRQVVVDAMGGALNFDPNLATIMFDQAIIANPDPNATYFTLDHLNRHNVLEHDASLSRTDAYFGSNHIFNQTIFDETRTYWTGPVLDANMLASSKLARQVSSKAFNPTYQFTAHTESFSLGEVAAPIIAFGNLETVTVPRNLVEYFFMNERLPVELGWTRKTAQITLEDILEVTEGIRNATTLFTSTEQDPRIKRNTKLFVDIHNPSRSQ</sequence>
<dbReference type="Proteomes" id="UP001163324">
    <property type="component" value="Chromosome 5"/>
</dbReference>
<keyword evidence="2" id="KW-1185">Reference proteome</keyword>
<protein>
    <submittedName>
        <fullName evidence="1">Uncharacterized protein</fullName>
    </submittedName>
</protein>
<comment type="caution">
    <text evidence="1">The sequence shown here is derived from an EMBL/GenBank/DDBJ whole genome shotgun (WGS) entry which is preliminary data.</text>
</comment>
<name>A0ACC0V195_9HYPO</name>
<organism evidence="1 2">
    <name type="scientific">Trichothecium roseum</name>
    <dbReference type="NCBI Taxonomy" id="47278"/>
    <lineage>
        <taxon>Eukaryota</taxon>
        <taxon>Fungi</taxon>
        <taxon>Dikarya</taxon>
        <taxon>Ascomycota</taxon>
        <taxon>Pezizomycotina</taxon>
        <taxon>Sordariomycetes</taxon>
        <taxon>Hypocreomycetidae</taxon>
        <taxon>Hypocreales</taxon>
        <taxon>Hypocreales incertae sedis</taxon>
        <taxon>Trichothecium</taxon>
    </lineage>
</organism>